<dbReference type="RefSeq" id="XP_014677013.1">
    <property type="nucleotide sequence ID" value="XM_014821527.1"/>
</dbReference>
<feature type="region of interest" description="Disordered" evidence="1">
    <location>
        <begin position="60"/>
        <end position="87"/>
    </location>
</feature>
<feature type="compositionally biased region" description="Pro residues" evidence="1">
    <location>
        <begin position="60"/>
        <end position="80"/>
    </location>
</feature>
<feature type="region of interest" description="Disordered" evidence="1">
    <location>
        <begin position="134"/>
        <end position="183"/>
    </location>
</feature>
<proteinExistence type="predicted"/>
<sequence>MGNCGSLLVHHGDEAYTNAQTGLSAPDLAGFASRHSRRLSTDLENPLGFFHNGVMDYPPYEEPPPPYTPYKPPDAPPPPYATYDPHPASAATHHVIARASMVEVGGGGGGYPATALSHSLSSSESLFNSYRLYPRRRPKHERQRPLLSRRFPQLSERSVVRRLLPPGGQPPSHNSRPTSPQRR</sequence>
<protein>
    <submittedName>
        <fullName evidence="3">Uncharacterized protein LOC106816886</fullName>
    </submittedName>
</protein>
<evidence type="ECO:0000313" key="2">
    <source>
        <dbReference type="Proteomes" id="UP000695022"/>
    </source>
</evidence>
<gene>
    <name evidence="3" type="primary">LOC106816886</name>
</gene>
<feature type="compositionally biased region" description="Polar residues" evidence="1">
    <location>
        <begin position="171"/>
        <end position="183"/>
    </location>
</feature>
<dbReference type="GeneID" id="106816886"/>
<name>A0ABM1EXU2_PRICU</name>
<keyword evidence="2" id="KW-1185">Reference proteome</keyword>
<evidence type="ECO:0000313" key="3">
    <source>
        <dbReference type="RefSeq" id="XP_014677013.1"/>
    </source>
</evidence>
<organism evidence="2 3">
    <name type="scientific">Priapulus caudatus</name>
    <name type="common">Priapulid worm</name>
    <dbReference type="NCBI Taxonomy" id="37621"/>
    <lineage>
        <taxon>Eukaryota</taxon>
        <taxon>Metazoa</taxon>
        <taxon>Ecdysozoa</taxon>
        <taxon>Scalidophora</taxon>
        <taxon>Priapulida</taxon>
        <taxon>Priapulimorpha</taxon>
        <taxon>Priapulimorphida</taxon>
        <taxon>Priapulidae</taxon>
        <taxon>Priapulus</taxon>
    </lineage>
</organism>
<evidence type="ECO:0000256" key="1">
    <source>
        <dbReference type="SAM" id="MobiDB-lite"/>
    </source>
</evidence>
<reference evidence="3" key="1">
    <citation type="submission" date="2025-08" db="UniProtKB">
        <authorList>
            <consortium name="RefSeq"/>
        </authorList>
    </citation>
    <scope>IDENTIFICATION</scope>
</reference>
<accession>A0ABM1EXU2</accession>
<dbReference type="Proteomes" id="UP000695022">
    <property type="component" value="Unplaced"/>
</dbReference>